<dbReference type="OrthoDB" id="7933078at2759"/>
<organism evidence="7 8">
    <name type="scientific">Nannochloropsis gaditana</name>
    <dbReference type="NCBI Taxonomy" id="72520"/>
    <lineage>
        <taxon>Eukaryota</taxon>
        <taxon>Sar</taxon>
        <taxon>Stramenopiles</taxon>
        <taxon>Ochrophyta</taxon>
        <taxon>Eustigmatophyceae</taxon>
        <taxon>Eustigmatales</taxon>
        <taxon>Monodopsidaceae</taxon>
        <taxon>Nannochloropsis</taxon>
    </lineage>
</organism>
<dbReference type="EMBL" id="AZIL01001543">
    <property type="protein sequence ID" value="EWM23688.1"/>
    <property type="molecule type" value="Genomic_DNA"/>
</dbReference>
<dbReference type="Pfam" id="PF01027">
    <property type="entry name" value="Bax1-I"/>
    <property type="match status" value="1"/>
</dbReference>
<keyword evidence="3 6" id="KW-1133">Transmembrane helix</keyword>
<evidence type="ECO:0000256" key="1">
    <source>
        <dbReference type="ARBA" id="ARBA00004141"/>
    </source>
</evidence>
<feature type="transmembrane region" description="Helical" evidence="6">
    <location>
        <begin position="184"/>
        <end position="204"/>
    </location>
</feature>
<dbReference type="Proteomes" id="UP000019335">
    <property type="component" value="Chromosome 16"/>
</dbReference>
<feature type="compositionally biased region" description="Basic residues" evidence="5">
    <location>
        <begin position="85"/>
        <end position="97"/>
    </location>
</feature>
<feature type="region of interest" description="Disordered" evidence="5">
    <location>
        <begin position="1"/>
        <end position="45"/>
    </location>
</feature>
<evidence type="ECO:0000256" key="5">
    <source>
        <dbReference type="SAM" id="MobiDB-lite"/>
    </source>
</evidence>
<proteinExistence type="predicted"/>
<feature type="transmembrane region" description="Helical" evidence="6">
    <location>
        <begin position="211"/>
        <end position="235"/>
    </location>
</feature>
<evidence type="ECO:0000256" key="3">
    <source>
        <dbReference type="ARBA" id="ARBA00022989"/>
    </source>
</evidence>
<evidence type="ECO:0000313" key="8">
    <source>
        <dbReference type="Proteomes" id="UP000019335"/>
    </source>
</evidence>
<reference evidence="7 8" key="1">
    <citation type="journal article" date="2014" name="Mol. Plant">
        <title>Chromosome Scale Genome Assembly and Transcriptome Profiling of Nannochloropsis gaditana in Nitrogen Depletion.</title>
        <authorList>
            <person name="Corteggiani Carpinelli E."/>
            <person name="Telatin A."/>
            <person name="Vitulo N."/>
            <person name="Forcato C."/>
            <person name="D'Angelo M."/>
            <person name="Schiavon R."/>
            <person name="Vezzi A."/>
            <person name="Giacometti G.M."/>
            <person name="Morosinotto T."/>
            <person name="Valle G."/>
        </authorList>
    </citation>
    <scope>NUCLEOTIDE SEQUENCE [LARGE SCALE GENOMIC DNA]</scope>
    <source>
        <strain evidence="7 8">B-31</strain>
    </source>
</reference>
<feature type="transmembrane region" description="Helical" evidence="6">
    <location>
        <begin position="328"/>
        <end position="349"/>
    </location>
</feature>
<evidence type="ECO:0000313" key="7">
    <source>
        <dbReference type="EMBL" id="EWM23688.1"/>
    </source>
</evidence>
<evidence type="ECO:0000256" key="2">
    <source>
        <dbReference type="ARBA" id="ARBA00022692"/>
    </source>
</evidence>
<dbReference type="InterPro" id="IPR006214">
    <property type="entry name" value="Bax_inhibitor_1-related"/>
</dbReference>
<accession>W7TJH2</accession>
<evidence type="ECO:0000256" key="6">
    <source>
        <dbReference type="SAM" id="Phobius"/>
    </source>
</evidence>
<feature type="transmembrane region" description="Helical" evidence="6">
    <location>
        <begin position="297"/>
        <end position="316"/>
    </location>
</feature>
<protein>
    <submittedName>
        <fullName evidence="7">Transmembrane bax inhibitor motif-containing protein 4</fullName>
    </submittedName>
</protein>
<sequence>MSCSPHTPLCSQLGKGHKESKKVMKTSSCYHDPKRGSADMAGGGDMEPPMASSSPYYYQQQAHTPVMTGQAIPAQAMPAEYYPSYHHHPAPYPHHHSPHQEMPNQSGSKPPAYPRGMEEFYDPEAAQAGEQGPSSFMDKTQGEIRLALLRKVYTILSLQLLVTVAVSCLFAFNRGISDFVLATPQLFTVALILSFACLIGLFCFKQKHPMNLILLGVFTLCQSFLVGLICTIYYRQGAGELVLQAFGITLAIFVGLTAYTLYSDKDFSFLGGFCFAGLIGLMVWGLISWLTGWRSTFWYSLFGALLFSALIVYDTWLLSKRFGPDEAITASIMLYLDVINLFLFILQLLGGNRRD</sequence>
<feature type="transmembrane region" description="Helical" evidence="6">
    <location>
        <begin position="241"/>
        <end position="262"/>
    </location>
</feature>
<dbReference type="AlphaFoldDB" id="W7TJH2"/>
<keyword evidence="2 6" id="KW-0812">Transmembrane</keyword>
<feature type="transmembrane region" description="Helical" evidence="6">
    <location>
        <begin position="152"/>
        <end position="172"/>
    </location>
</feature>
<keyword evidence="8" id="KW-1185">Reference proteome</keyword>
<gene>
    <name evidence="7" type="ORF">Naga_100030g23</name>
</gene>
<comment type="caution">
    <text evidence="7">The sequence shown here is derived from an EMBL/GenBank/DDBJ whole genome shotgun (WGS) entry which is preliminary data.</text>
</comment>
<feature type="transmembrane region" description="Helical" evidence="6">
    <location>
        <begin position="269"/>
        <end position="291"/>
    </location>
</feature>
<dbReference type="PANTHER" id="PTHR23291">
    <property type="entry name" value="BAX INHIBITOR-RELATED"/>
    <property type="match status" value="1"/>
</dbReference>
<dbReference type="PANTHER" id="PTHR23291:SF50">
    <property type="entry name" value="PROTEIN LIFEGUARD 4"/>
    <property type="match status" value="1"/>
</dbReference>
<comment type="subcellular location">
    <subcellularLocation>
        <location evidence="1">Membrane</location>
        <topology evidence="1">Multi-pass membrane protein</topology>
    </subcellularLocation>
</comment>
<evidence type="ECO:0000256" key="4">
    <source>
        <dbReference type="ARBA" id="ARBA00023136"/>
    </source>
</evidence>
<name>W7TJH2_9STRA</name>
<dbReference type="GO" id="GO:0016020">
    <property type="term" value="C:membrane"/>
    <property type="evidence" value="ECO:0007669"/>
    <property type="project" value="UniProtKB-SubCell"/>
</dbReference>
<feature type="region of interest" description="Disordered" evidence="5">
    <location>
        <begin position="85"/>
        <end position="117"/>
    </location>
</feature>
<keyword evidence="4 6" id="KW-0472">Membrane</keyword>